<keyword evidence="10 11" id="KW-0998">Cell outer membrane</keyword>
<keyword evidence="9 11" id="KW-0472">Membrane</keyword>
<feature type="chain" id="PRO_5032645383" evidence="13">
    <location>
        <begin position="23"/>
        <end position="766"/>
    </location>
</feature>
<name>A0A840YX36_9SPHN</name>
<evidence type="ECO:0000256" key="10">
    <source>
        <dbReference type="ARBA" id="ARBA00023237"/>
    </source>
</evidence>
<evidence type="ECO:0000256" key="1">
    <source>
        <dbReference type="ARBA" id="ARBA00004571"/>
    </source>
</evidence>
<evidence type="ECO:0000256" key="4">
    <source>
        <dbReference type="ARBA" id="ARBA00022496"/>
    </source>
</evidence>
<sequence length="766" mass="82399">MRHVARTFTALLLVTASPAAFAQTVQPDTGGGTGDTPATGNDTDIIVTSQKIEQRAIDVPITISVKTGKDLERLGISDLDDISAYIPGLNIQDQSPNNPGFVIRGITSDSGSAQQSARVTVYYNGVDISRARGAYQDLYDINRIEVVKGPQATLFGTAAAIGAISIISNKPQPGYSGELTIGYGNYNQKLVRGYINAGSDTLAGRIAFAWKKRDGYVKNLSPDQGDLNGQNQLGIRASLRWRPSDAVTVDLIGTYDRQRNPGTAFVSGNFATPAGPADPLSDVADLGGSPYSAQVLGAPHLGLRRHVYDTNLTINWDMGDGWKMTMVNGYRRFLDNEVFDADGSAAWYLEFAEDAEGWQASHETRFNYTSDTFRGAFGFNVFHEQGFQRVPFSTEEGTYLQCTLHLIPGLGCVAADGSVPASQATGILTGGQATVLPYASVFENGGKNDSYSVFGDMTWIPTPKLELTAGARGIIEQRISTYSATQPNSVLAGAPLLPVGNTDGQTVQAQRSFVALLPRFNALYHLNGNLNLYATISKGRRSPVVQLTGPLSTLDIVPEETVWNYEAGIKGSAGIVSGSLGVYYDDYKDFQVSVIQSNGTTITQSAGSAKNLGVEAELNVRPTDWFSMFANMGFISGGIDNKPENGVYAGDQFRLQPKWQAAGGLTVDKPVGNGMRLFATPSITYRSKIYFEVPNSEATSQGPVTLVNIRAGISFDNDRFEIAGVAHNLLNRHYLLDAGNTGGGFGYPTYIPAEPRLYSIRLTARF</sequence>
<keyword evidence="5 11" id="KW-0812">Transmembrane</keyword>
<proteinExistence type="inferred from homology"/>
<reference evidence="16 17" key="1">
    <citation type="submission" date="2020-08" db="EMBL/GenBank/DDBJ databases">
        <title>Genomic Encyclopedia of Type Strains, Phase IV (KMG-IV): sequencing the most valuable type-strain genomes for metagenomic binning, comparative biology and taxonomic classification.</title>
        <authorList>
            <person name="Goeker M."/>
        </authorList>
    </citation>
    <scope>NUCLEOTIDE SEQUENCE [LARGE SCALE GENOMIC DNA]</scope>
    <source>
        <strain evidence="16 17">DSM 27203</strain>
    </source>
</reference>
<keyword evidence="16" id="KW-0675">Receptor</keyword>
<dbReference type="GO" id="GO:0009279">
    <property type="term" value="C:cell outer membrane"/>
    <property type="evidence" value="ECO:0007669"/>
    <property type="project" value="UniProtKB-SubCell"/>
</dbReference>
<comment type="similarity">
    <text evidence="11 12">Belongs to the TonB-dependent receptor family.</text>
</comment>
<evidence type="ECO:0000256" key="5">
    <source>
        <dbReference type="ARBA" id="ARBA00022692"/>
    </source>
</evidence>
<feature type="domain" description="TonB-dependent receptor-like beta-barrel" evidence="14">
    <location>
        <begin position="269"/>
        <end position="729"/>
    </location>
</feature>
<evidence type="ECO:0000259" key="14">
    <source>
        <dbReference type="Pfam" id="PF00593"/>
    </source>
</evidence>
<evidence type="ECO:0000256" key="12">
    <source>
        <dbReference type="RuleBase" id="RU003357"/>
    </source>
</evidence>
<keyword evidence="8 12" id="KW-0798">TonB box</keyword>
<evidence type="ECO:0000256" key="13">
    <source>
        <dbReference type="SAM" id="SignalP"/>
    </source>
</evidence>
<accession>A0A840YX36</accession>
<evidence type="ECO:0000259" key="15">
    <source>
        <dbReference type="Pfam" id="PF07715"/>
    </source>
</evidence>
<dbReference type="InterPro" id="IPR036942">
    <property type="entry name" value="Beta-barrel_TonB_sf"/>
</dbReference>
<dbReference type="Proteomes" id="UP000554342">
    <property type="component" value="Unassembled WGS sequence"/>
</dbReference>
<evidence type="ECO:0000256" key="11">
    <source>
        <dbReference type="PROSITE-ProRule" id="PRU01360"/>
    </source>
</evidence>
<dbReference type="Pfam" id="PF07715">
    <property type="entry name" value="Plug"/>
    <property type="match status" value="1"/>
</dbReference>
<keyword evidence="2 11" id="KW-0813">Transport</keyword>
<dbReference type="InterPro" id="IPR039426">
    <property type="entry name" value="TonB-dep_rcpt-like"/>
</dbReference>
<dbReference type="RefSeq" id="WP_184001883.1">
    <property type="nucleotide sequence ID" value="NZ_BAABIF010000004.1"/>
</dbReference>
<feature type="domain" description="TonB-dependent receptor plug" evidence="15">
    <location>
        <begin position="57"/>
        <end position="162"/>
    </location>
</feature>
<dbReference type="Pfam" id="PF00593">
    <property type="entry name" value="TonB_dep_Rec_b-barrel"/>
    <property type="match status" value="1"/>
</dbReference>
<feature type="signal peptide" evidence="13">
    <location>
        <begin position="1"/>
        <end position="22"/>
    </location>
</feature>
<evidence type="ECO:0000256" key="3">
    <source>
        <dbReference type="ARBA" id="ARBA00022452"/>
    </source>
</evidence>
<protein>
    <submittedName>
        <fullName evidence="16">Outer membrane receptor protein involved in Fe transport</fullName>
    </submittedName>
</protein>
<dbReference type="InterPro" id="IPR000531">
    <property type="entry name" value="Beta-barrel_TonB"/>
</dbReference>
<organism evidence="16 17">
    <name type="scientific">Stakelama sediminis</name>
    <dbReference type="NCBI Taxonomy" id="463200"/>
    <lineage>
        <taxon>Bacteria</taxon>
        <taxon>Pseudomonadati</taxon>
        <taxon>Pseudomonadota</taxon>
        <taxon>Alphaproteobacteria</taxon>
        <taxon>Sphingomonadales</taxon>
        <taxon>Sphingomonadaceae</taxon>
        <taxon>Stakelama</taxon>
    </lineage>
</organism>
<dbReference type="PANTHER" id="PTHR32552">
    <property type="entry name" value="FERRICHROME IRON RECEPTOR-RELATED"/>
    <property type="match status" value="1"/>
</dbReference>
<dbReference type="PROSITE" id="PS52016">
    <property type="entry name" value="TONB_DEPENDENT_REC_3"/>
    <property type="match status" value="1"/>
</dbReference>
<dbReference type="EMBL" id="JACIJI010000001">
    <property type="protein sequence ID" value="MBB5718213.1"/>
    <property type="molecule type" value="Genomic_DNA"/>
</dbReference>
<dbReference type="Gene3D" id="2.40.170.20">
    <property type="entry name" value="TonB-dependent receptor, beta-barrel domain"/>
    <property type="match status" value="1"/>
</dbReference>
<evidence type="ECO:0000256" key="8">
    <source>
        <dbReference type="ARBA" id="ARBA00023077"/>
    </source>
</evidence>
<evidence type="ECO:0000256" key="9">
    <source>
        <dbReference type="ARBA" id="ARBA00023136"/>
    </source>
</evidence>
<evidence type="ECO:0000256" key="6">
    <source>
        <dbReference type="ARBA" id="ARBA00023004"/>
    </source>
</evidence>
<dbReference type="AlphaFoldDB" id="A0A840YX36"/>
<keyword evidence="13" id="KW-0732">Signal</keyword>
<dbReference type="SUPFAM" id="SSF56935">
    <property type="entry name" value="Porins"/>
    <property type="match status" value="1"/>
</dbReference>
<comment type="caution">
    <text evidence="16">The sequence shown here is derived from an EMBL/GenBank/DDBJ whole genome shotgun (WGS) entry which is preliminary data.</text>
</comment>
<keyword evidence="6" id="KW-0408">Iron</keyword>
<dbReference type="GO" id="GO:0006826">
    <property type="term" value="P:iron ion transport"/>
    <property type="evidence" value="ECO:0007669"/>
    <property type="project" value="UniProtKB-KW"/>
</dbReference>
<keyword evidence="3 11" id="KW-1134">Transmembrane beta strand</keyword>
<evidence type="ECO:0000256" key="7">
    <source>
        <dbReference type="ARBA" id="ARBA00023065"/>
    </source>
</evidence>
<keyword evidence="4" id="KW-0410">Iron transport</keyword>
<keyword evidence="7" id="KW-0406">Ion transport</keyword>
<keyword evidence="17" id="KW-1185">Reference proteome</keyword>
<evidence type="ECO:0000256" key="2">
    <source>
        <dbReference type="ARBA" id="ARBA00022448"/>
    </source>
</evidence>
<dbReference type="PANTHER" id="PTHR32552:SF81">
    <property type="entry name" value="TONB-DEPENDENT OUTER MEMBRANE RECEPTOR"/>
    <property type="match status" value="1"/>
</dbReference>
<evidence type="ECO:0000313" key="16">
    <source>
        <dbReference type="EMBL" id="MBB5718213.1"/>
    </source>
</evidence>
<dbReference type="InterPro" id="IPR012910">
    <property type="entry name" value="Plug_dom"/>
</dbReference>
<evidence type="ECO:0000313" key="17">
    <source>
        <dbReference type="Proteomes" id="UP000554342"/>
    </source>
</evidence>
<gene>
    <name evidence="16" type="ORF">FHR23_001120</name>
</gene>
<comment type="subcellular location">
    <subcellularLocation>
        <location evidence="1 11">Cell outer membrane</location>
        <topology evidence="1 11">Multi-pass membrane protein</topology>
    </subcellularLocation>
</comment>